<feature type="signal peptide" evidence="6">
    <location>
        <begin position="1"/>
        <end position="35"/>
    </location>
</feature>
<evidence type="ECO:0000313" key="10">
    <source>
        <dbReference type="EMBL" id="AXC09443.1"/>
    </source>
</evidence>
<dbReference type="PANTHER" id="PTHR33507:SF4">
    <property type="entry name" value="NODULATION COMPETITIVENESS PROTEIN NFED"/>
    <property type="match status" value="1"/>
</dbReference>
<dbReference type="Pfam" id="PF01957">
    <property type="entry name" value="NfeD"/>
    <property type="match status" value="1"/>
</dbReference>
<dbReference type="RefSeq" id="WP_236657136.1">
    <property type="nucleotide sequence ID" value="NZ_CP030840.1"/>
</dbReference>
<feature type="transmembrane region" description="Helical" evidence="5">
    <location>
        <begin position="320"/>
        <end position="339"/>
    </location>
</feature>
<proteinExistence type="predicted"/>
<dbReference type="Gene3D" id="2.40.50.140">
    <property type="entry name" value="Nucleic acid-binding proteins"/>
    <property type="match status" value="1"/>
</dbReference>
<keyword evidence="3 5" id="KW-1133">Transmembrane helix</keyword>
<evidence type="ECO:0000256" key="4">
    <source>
        <dbReference type="ARBA" id="ARBA00023136"/>
    </source>
</evidence>
<feature type="transmembrane region" description="Helical" evidence="5">
    <location>
        <begin position="296"/>
        <end position="313"/>
    </location>
</feature>
<feature type="domain" description="NfeD1b N-terminal" evidence="9">
    <location>
        <begin position="40"/>
        <end position="201"/>
    </location>
</feature>
<feature type="chain" id="PRO_5016332284" evidence="6">
    <location>
        <begin position="36"/>
        <end position="452"/>
    </location>
</feature>
<dbReference type="Gene3D" id="3.90.226.10">
    <property type="entry name" value="2-enoyl-CoA Hydratase, Chain A, domain 1"/>
    <property type="match status" value="1"/>
</dbReference>
<name>A0A2Z5FRX2_9BACT</name>
<keyword evidence="11" id="KW-1185">Reference proteome</keyword>
<dbReference type="GO" id="GO:0016020">
    <property type="term" value="C:membrane"/>
    <property type="evidence" value="ECO:0007669"/>
    <property type="project" value="UniProtKB-SubCell"/>
</dbReference>
<evidence type="ECO:0000256" key="6">
    <source>
        <dbReference type="SAM" id="SignalP"/>
    </source>
</evidence>
<comment type="subcellular location">
    <subcellularLocation>
        <location evidence="1">Membrane</location>
        <topology evidence="1">Multi-pass membrane protein</topology>
    </subcellularLocation>
</comment>
<dbReference type="InterPro" id="IPR056738">
    <property type="entry name" value="NfeD1b_N"/>
</dbReference>
<dbReference type="InterPro" id="IPR029045">
    <property type="entry name" value="ClpP/crotonase-like_dom_sf"/>
</dbReference>
<organism evidence="10 11">
    <name type="scientific">Acidisarcina polymorpha</name>
    <dbReference type="NCBI Taxonomy" id="2211140"/>
    <lineage>
        <taxon>Bacteria</taxon>
        <taxon>Pseudomonadati</taxon>
        <taxon>Acidobacteriota</taxon>
        <taxon>Terriglobia</taxon>
        <taxon>Terriglobales</taxon>
        <taxon>Acidobacteriaceae</taxon>
        <taxon>Acidisarcina</taxon>
    </lineage>
</organism>
<keyword evidence="4 5" id="KW-0472">Membrane</keyword>
<dbReference type="InterPro" id="IPR002810">
    <property type="entry name" value="NfeD-like_C"/>
</dbReference>
<sequence>MRNCSKSRAFATLLILRSALLVSLAAALFAPFCKAAAPQVVVLHLNDTIQPVSDEYLTRGLKEAEDRRAEAILIELNTPGGLLDTTREMVRQILDSPTPVIVYVAPSGSRAGSAGFFLLEAADIAAMAPGTNAGASHPVIEGGQLDPIMKQKLENDTTAFLRSFVARRNRNTAAAEDAVLNSKSYTEQEALKLNLITLVDSSERGLLDSIDGKTVTRFSGVTKTLHTKGAELVVIDPTTREQLLDKLTNPNLAVLFLIAGGLLIYLEFNVPGTIIPGALGTLLVCISLFSLNLLPVRYTAVALVVAALILLVLEAKFASHGVLATAGTLCLVFGLLTLVDGPIPELRVHVATATAAGIAFGLITLFLVRIAIRARRNKSVMGVDALIGLTAIAQQPLSPSGQVLVHGELWQAESPLPIAPGEPVKVRAVRDLTLLVDRIPSGASGLTSSGTT</sequence>
<protein>
    <submittedName>
        <fullName evidence="10">Uncharacterized protein</fullName>
    </submittedName>
</protein>
<feature type="transmembrane region" description="Helical" evidence="5">
    <location>
        <begin position="351"/>
        <end position="372"/>
    </location>
</feature>
<evidence type="ECO:0000313" key="11">
    <source>
        <dbReference type="Proteomes" id="UP000253606"/>
    </source>
</evidence>
<dbReference type="Proteomes" id="UP000253606">
    <property type="component" value="Chromosome"/>
</dbReference>
<dbReference type="CDD" id="cd07020">
    <property type="entry name" value="Clp_protease_NfeD_1"/>
    <property type="match status" value="1"/>
</dbReference>
<feature type="transmembrane region" description="Helical" evidence="5">
    <location>
        <begin position="247"/>
        <end position="266"/>
    </location>
</feature>
<dbReference type="InterPro" id="IPR056739">
    <property type="entry name" value="NfeD_membrane"/>
</dbReference>
<feature type="domain" description="NfeD integral membrane" evidence="8">
    <location>
        <begin position="251"/>
        <end position="368"/>
    </location>
</feature>
<dbReference type="SUPFAM" id="SSF52096">
    <property type="entry name" value="ClpP/crotonase"/>
    <property type="match status" value="1"/>
</dbReference>
<dbReference type="SUPFAM" id="SSF141322">
    <property type="entry name" value="NfeD domain-like"/>
    <property type="match status" value="1"/>
</dbReference>
<dbReference type="EMBL" id="CP030840">
    <property type="protein sequence ID" value="AXC09443.1"/>
    <property type="molecule type" value="Genomic_DNA"/>
</dbReference>
<evidence type="ECO:0000256" key="1">
    <source>
        <dbReference type="ARBA" id="ARBA00004141"/>
    </source>
</evidence>
<dbReference type="InterPro" id="IPR052165">
    <property type="entry name" value="Membrane_assoc_protease"/>
</dbReference>
<dbReference type="Pfam" id="PF24961">
    <property type="entry name" value="NfeD_membrane"/>
    <property type="match status" value="1"/>
</dbReference>
<evidence type="ECO:0000256" key="3">
    <source>
        <dbReference type="ARBA" id="ARBA00022989"/>
    </source>
</evidence>
<accession>A0A2Z5FRX2</accession>
<dbReference type="InterPro" id="IPR012340">
    <property type="entry name" value="NA-bd_OB-fold"/>
</dbReference>
<dbReference type="AlphaFoldDB" id="A0A2Z5FRX2"/>
<keyword evidence="6" id="KW-0732">Signal</keyword>
<evidence type="ECO:0000256" key="2">
    <source>
        <dbReference type="ARBA" id="ARBA00022692"/>
    </source>
</evidence>
<dbReference type="PANTHER" id="PTHR33507">
    <property type="entry name" value="INNER MEMBRANE PROTEIN YBBJ"/>
    <property type="match status" value="1"/>
</dbReference>
<gene>
    <name evidence="10" type="ORF">ACPOL_0056</name>
</gene>
<evidence type="ECO:0000259" key="8">
    <source>
        <dbReference type="Pfam" id="PF24961"/>
    </source>
</evidence>
<keyword evidence="2 5" id="KW-0812">Transmembrane</keyword>
<dbReference type="Pfam" id="PF25145">
    <property type="entry name" value="NfeD1b_N"/>
    <property type="match status" value="1"/>
</dbReference>
<dbReference type="KEGG" id="abas:ACPOL_0056"/>
<evidence type="ECO:0000256" key="5">
    <source>
        <dbReference type="SAM" id="Phobius"/>
    </source>
</evidence>
<feature type="domain" description="NfeD-like C-terminal" evidence="7">
    <location>
        <begin position="383"/>
        <end position="437"/>
    </location>
</feature>
<evidence type="ECO:0000259" key="7">
    <source>
        <dbReference type="Pfam" id="PF01957"/>
    </source>
</evidence>
<evidence type="ECO:0000259" key="9">
    <source>
        <dbReference type="Pfam" id="PF25145"/>
    </source>
</evidence>
<reference evidence="10 11" key="1">
    <citation type="journal article" date="2018" name="Front. Microbiol.">
        <title>Hydrolytic Capabilities as a Key to Environmental Success: Chitinolytic and Cellulolytic Acidobacteria From Acidic Sub-arctic Soils and Boreal Peatlands.</title>
        <authorList>
            <person name="Belova S.E."/>
            <person name="Ravin N.V."/>
            <person name="Pankratov T.A."/>
            <person name="Rakitin A.L."/>
            <person name="Ivanova A.A."/>
            <person name="Beletsky A.V."/>
            <person name="Mardanov A.V."/>
            <person name="Sinninghe Damste J.S."/>
            <person name="Dedysh S.N."/>
        </authorList>
    </citation>
    <scope>NUCLEOTIDE SEQUENCE [LARGE SCALE GENOMIC DNA]</scope>
    <source>
        <strain evidence="10 11">SBC82</strain>
    </source>
</reference>